<keyword evidence="7" id="KW-0347">Helicase</keyword>
<keyword evidence="2" id="KW-0805">Transcription regulation</keyword>
<dbReference type="InterPro" id="IPR044273">
    <property type="entry name" value="PIF3-like"/>
</dbReference>
<dbReference type="Proteomes" id="UP001632038">
    <property type="component" value="Unassembled WGS sequence"/>
</dbReference>
<dbReference type="InterPro" id="IPR036638">
    <property type="entry name" value="HLH_DNA-bd_sf"/>
</dbReference>
<keyword evidence="3" id="KW-0804">Transcription</keyword>
<evidence type="ECO:0000256" key="4">
    <source>
        <dbReference type="ARBA" id="ARBA00023242"/>
    </source>
</evidence>
<gene>
    <name evidence="7" type="primary">PIF3_2</name>
    <name evidence="7" type="ORF">CASFOL_035628</name>
</gene>
<proteinExistence type="predicted"/>
<feature type="region of interest" description="Disordered" evidence="5">
    <location>
        <begin position="509"/>
        <end position="564"/>
    </location>
</feature>
<dbReference type="CDD" id="cd11445">
    <property type="entry name" value="bHLH_AtPIF_like"/>
    <property type="match status" value="1"/>
</dbReference>
<accession>A0ABD3BUE2</accession>
<dbReference type="EMBL" id="JAVIJP010000066">
    <property type="protein sequence ID" value="KAL3620716.1"/>
    <property type="molecule type" value="Genomic_DNA"/>
</dbReference>
<dbReference type="PANTHER" id="PTHR46807:SF1">
    <property type="entry name" value="TRANSCRIPTION FACTOR PIF3"/>
    <property type="match status" value="1"/>
</dbReference>
<keyword evidence="4" id="KW-0539">Nucleus</keyword>
<dbReference type="GO" id="GO:0004386">
    <property type="term" value="F:helicase activity"/>
    <property type="evidence" value="ECO:0007669"/>
    <property type="project" value="UniProtKB-KW"/>
</dbReference>
<dbReference type="AlphaFoldDB" id="A0ABD3BUE2"/>
<protein>
    <submittedName>
        <fullName evidence="7">ATP-dependent DNA helicase pif3</fullName>
    </submittedName>
</protein>
<dbReference type="PROSITE" id="PS50888">
    <property type="entry name" value="BHLH"/>
    <property type="match status" value="1"/>
</dbReference>
<dbReference type="Pfam" id="PF00010">
    <property type="entry name" value="HLH"/>
    <property type="match status" value="1"/>
</dbReference>
<comment type="caution">
    <text evidence="7">The sequence shown here is derived from an EMBL/GenBank/DDBJ whole genome shotgun (WGS) entry which is preliminary data.</text>
</comment>
<feature type="domain" description="BHLH" evidence="6">
    <location>
        <begin position="339"/>
        <end position="388"/>
    </location>
</feature>
<sequence>MPLSEFLRMARKNELSQQKACPTSLASRPGNDFVELVWENGQIMMQGQSSRATNNLPPNPNKAGESRILKFGGPDSISNDISPIVVPSDDFNLSQDDEMVPWLDALVHDYSSVLLPEISGFTGNNGMSAQNSFQSGVSKLEGPSLPLATQHHHQTLNALGSGVSDINNNNYDNNNRRPDVQIIRPPTSNSNSSSHLNFSHFARPANLVKRKVSSGVESNQVKITPVENCVQPVGNEVKDSCPAKRIENLCQEKNDKPVNPSNTSDLIICGEQIVEPIVASSSVGSGNSGGRVSCEQTLNSKRKFRDTEESECRSDDVDTESVGVKRSTHGQGNGSKRSRASEVHNLSERRRRDRINEKMRALQELIPNCNKADKASMLDEAIEYLKTLQLQVQIMSMGAGLCMPQMMFTPGMQHIHPAHIPHFPPMGMGFGMGMLDMNIGSPVFPVSPLQQPYFPANIQRMPGGPVYGHPSQGFPNSSMGLSGFRNGGQNVVLNTSPVLNSGVIANTNSQMNRNDEAGNSINPKSDQVHATNGVPNRSATVQENKQSTGASVPTADISKQPGGH</sequence>
<evidence type="ECO:0000256" key="1">
    <source>
        <dbReference type="ARBA" id="ARBA00004123"/>
    </source>
</evidence>
<feature type="compositionally biased region" description="Basic and acidic residues" evidence="5">
    <location>
        <begin position="305"/>
        <end position="316"/>
    </location>
</feature>
<dbReference type="Gene3D" id="4.10.280.10">
    <property type="entry name" value="Helix-loop-helix DNA-binding domain"/>
    <property type="match status" value="1"/>
</dbReference>
<keyword evidence="7" id="KW-0547">Nucleotide-binding</keyword>
<evidence type="ECO:0000256" key="5">
    <source>
        <dbReference type="SAM" id="MobiDB-lite"/>
    </source>
</evidence>
<feature type="compositionally biased region" description="Polar residues" evidence="5">
    <location>
        <begin position="509"/>
        <end position="551"/>
    </location>
</feature>
<keyword evidence="7" id="KW-0067">ATP-binding</keyword>
<feature type="compositionally biased region" description="Basic and acidic residues" evidence="5">
    <location>
        <begin position="339"/>
        <end position="350"/>
    </location>
</feature>
<dbReference type="SMART" id="SM00353">
    <property type="entry name" value="HLH"/>
    <property type="match status" value="1"/>
</dbReference>
<evidence type="ECO:0000259" key="6">
    <source>
        <dbReference type="PROSITE" id="PS50888"/>
    </source>
</evidence>
<reference evidence="8" key="1">
    <citation type="journal article" date="2024" name="IScience">
        <title>Strigolactones Initiate the Formation of Haustorium-like Structures in Castilleja.</title>
        <authorList>
            <person name="Buerger M."/>
            <person name="Peterson D."/>
            <person name="Chory J."/>
        </authorList>
    </citation>
    <scope>NUCLEOTIDE SEQUENCE [LARGE SCALE GENOMIC DNA]</scope>
</reference>
<name>A0ABD3BUE2_9LAMI</name>
<evidence type="ECO:0000256" key="2">
    <source>
        <dbReference type="ARBA" id="ARBA00023015"/>
    </source>
</evidence>
<dbReference type="PANTHER" id="PTHR46807">
    <property type="entry name" value="TRANSCRIPTION FACTOR PIF3"/>
    <property type="match status" value="1"/>
</dbReference>
<keyword evidence="7" id="KW-0378">Hydrolase</keyword>
<evidence type="ECO:0000313" key="8">
    <source>
        <dbReference type="Proteomes" id="UP001632038"/>
    </source>
</evidence>
<dbReference type="FunFam" id="4.10.280.10:FF:000004">
    <property type="entry name" value="Basic helix-loop-helix transcription factor"/>
    <property type="match status" value="1"/>
</dbReference>
<feature type="region of interest" description="Disordered" evidence="5">
    <location>
        <begin position="303"/>
        <end position="350"/>
    </location>
</feature>
<keyword evidence="8" id="KW-1185">Reference proteome</keyword>
<dbReference type="GO" id="GO:0010017">
    <property type="term" value="P:red or far-red light signaling pathway"/>
    <property type="evidence" value="ECO:0007669"/>
    <property type="project" value="UniProtKB-ARBA"/>
</dbReference>
<dbReference type="GO" id="GO:0005634">
    <property type="term" value="C:nucleus"/>
    <property type="evidence" value="ECO:0007669"/>
    <property type="project" value="UniProtKB-SubCell"/>
</dbReference>
<evidence type="ECO:0000256" key="3">
    <source>
        <dbReference type="ARBA" id="ARBA00023163"/>
    </source>
</evidence>
<evidence type="ECO:0000313" key="7">
    <source>
        <dbReference type="EMBL" id="KAL3620716.1"/>
    </source>
</evidence>
<organism evidence="7 8">
    <name type="scientific">Castilleja foliolosa</name>
    <dbReference type="NCBI Taxonomy" id="1961234"/>
    <lineage>
        <taxon>Eukaryota</taxon>
        <taxon>Viridiplantae</taxon>
        <taxon>Streptophyta</taxon>
        <taxon>Embryophyta</taxon>
        <taxon>Tracheophyta</taxon>
        <taxon>Spermatophyta</taxon>
        <taxon>Magnoliopsida</taxon>
        <taxon>eudicotyledons</taxon>
        <taxon>Gunneridae</taxon>
        <taxon>Pentapetalae</taxon>
        <taxon>asterids</taxon>
        <taxon>lamiids</taxon>
        <taxon>Lamiales</taxon>
        <taxon>Orobanchaceae</taxon>
        <taxon>Pedicularideae</taxon>
        <taxon>Castillejinae</taxon>
        <taxon>Castilleja</taxon>
    </lineage>
</organism>
<comment type="subcellular location">
    <subcellularLocation>
        <location evidence="1">Nucleus</location>
    </subcellularLocation>
</comment>
<dbReference type="InterPro" id="IPR011598">
    <property type="entry name" value="bHLH_dom"/>
</dbReference>
<dbReference type="InterPro" id="IPR047265">
    <property type="entry name" value="PIF1-like_bHLH"/>
</dbReference>
<dbReference type="SUPFAM" id="SSF47459">
    <property type="entry name" value="HLH, helix-loop-helix DNA-binding domain"/>
    <property type="match status" value="1"/>
</dbReference>